<dbReference type="InterPro" id="IPR015943">
    <property type="entry name" value="WD40/YVTN_repeat-like_dom_sf"/>
</dbReference>
<dbReference type="PANTHER" id="PTHR44324">
    <property type="entry name" value="WD40 REPEAT DOMAIN 95"/>
    <property type="match status" value="1"/>
</dbReference>
<feature type="region of interest" description="Disordered" evidence="3">
    <location>
        <begin position="57"/>
        <end position="91"/>
    </location>
</feature>
<reference evidence="4" key="5">
    <citation type="submission" date="2025-09" db="UniProtKB">
        <authorList>
            <consortium name="Ensembl"/>
        </authorList>
    </citation>
    <scope>IDENTIFICATION</scope>
</reference>
<keyword evidence="2" id="KW-0853">WD repeat</keyword>
<keyword evidence="5" id="KW-1185">Reference proteome</keyword>
<dbReference type="PANTHER" id="PTHR44324:SF1">
    <property type="entry name" value="WD REPEAT-CONTAINING PROTEIN 49"/>
    <property type="match status" value="1"/>
</dbReference>
<feature type="repeat" description="WD" evidence="2">
    <location>
        <begin position="17"/>
        <end position="48"/>
    </location>
</feature>
<dbReference type="SUPFAM" id="SSF50978">
    <property type="entry name" value="WD40 repeat-like"/>
    <property type="match status" value="1"/>
</dbReference>
<dbReference type="GeneTree" id="ENSGT00940000160751"/>
<dbReference type="PROSITE" id="PS50294">
    <property type="entry name" value="WD_REPEATS_REGION"/>
    <property type="match status" value="1"/>
</dbReference>
<evidence type="ECO:0000256" key="1">
    <source>
        <dbReference type="ARBA" id="ARBA00022737"/>
    </source>
</evidence>
<proteinExistence type="predicted"/>
<organism evidence="4 5">
    <name type="scientific">Callorhinchus milii</name>
    <name type="common">Ghost shark</name>
    <dbReference type="NCBI Taxonomy" id="7868"/>
    <lineage>
        <taxon>Eukaryota</taxon>
        <taxon>Metazoa</taxon>
        <taxon>Chordata</taxon>
        <taxon>Craniata</taxon>
        <taxon>Vertebrata</taxon>
        <taxon>Chondrichthyes</taxon>
        <taxon>Holocephali</taxon>
        <taxon>Chimaeriformes</taxon>
        <taxon>Callorhinchidae</taxon>
        <taxon>Callorhinchus</taxon>
    </lineage>
</organism>
<dbReference type="InterPro" id="IPR036322">
    <property type="entry name" value="WD40_repeat_dom_sf"/>
</dbReference>
<protein>
    <submittedName>
        <fullName evidence="4">Uncharacterized protein</fullName>
    </submittedName>
</protein>
<dbReference type="InterPro" id="IPR051242">
    <property type="entry name" value="WD-EF-hand_domain"/>
</dbReference>
<evidence type="ECO:0000256" key="3">
    <source>
        <dbReference type="SAM" id="MobiDB-lite"/>
    </source>
</evidence>
<dbReference type="Gene3D" id="2.130.10.10">
    <property type="entry name" value="YVTN repeat-like/Quinoprotein amine dehydrogenase"/>
    <property type="match status" value="1"/>
</dbReference>
<dbReference type="Proteomes" id="UP000314986">
    <property type="component" value="Unassembled WGS sequence"/>
</dbReference>
<dbReference type="PROSITE" id="PS50082">
    <property type="entry name" value="WD_REPEATS_2"/>
    <property type="match status" value="1"/>
</dbReference>
<evidence type="ECO:0000256" key="2">
    <source>
        <dbReference type="PROSITE-ProRule" id="PRU00221"/>
    </source>
</evidence>
<accession>A0A4W3KGA7</accession>
<reference evidence="5" key="3">
    <citation type="journal article" date="2014" name="Nature">
        <title>Elephant shark genome provides unique insights into gnathostome evolution.</title>
        <authorList>
            <consortium name="International Elephant Shark Genome Sequencing Consortium"/>
            <person name="Venkatesh B."/>
            <person name="Lee A.P."/>
            <person name="Ravi V."/>
            <person name="Maurya A.K."/>
            <person name="Lian M.M."/>
            <person name="Swann J.B."/>
            <person name="Ohta Y."/>
            <person name="Flajnik M.F."/>
            <person name="Sutoh Y."/>
            <person name="Kasahara M."/>
            <person name="Hoon S."/>
            <person name="Gangu V."/>
            <person name="Roy S.W."/>
            <person name="Irimia M."/>
            <person name="Korzh V."/>
            <person name="Kondrychyn I."/>
            <person name="Lim Z.W."/>
            <person name="Tay B.H."/>
            <person name="Tohari S."/>
            <person name="Kong K.W."/>
            <person name="Ho S."/>
            <person name="Lorente-Galdos B."/>
            <person name="Quilez J."/>
            <person name="Marques-Bonet T."/>
            <person name="Raney B.J."/>
            <person name="Ingham P.W."/>
            <person name="Tay A."/>
            <person name="Hillier L.W."/>
            <person name="Minx P."/>
            <person name="Boehm T."/>
            <person name="Wilson R.K."/>
            <person name="Brenner S."/>
            <person name="Warren W.C."/>
        </authorList>
    </citation>
    <scope>NUCLEOTIDE SEQUENCE [LARGE SCALE GENOMIC DNA]</scope>
</reference>
<reference evidence="5" key="2">
    <citation type="journal article" date="2007" name="PLoS Biol.">
        <title>Survey sequencing and comparative analysis of the elephant shark (Callorhinchus milii) genome.</title>
        <authorList>
            <person name="Venkatesh B."/>
            <person name="Kirkness E.F."/>
            <person name="Loh Y.H."/>
            <person name="Halpern A.L."/>
            <person name="Lee A.P."/>
            <person name="Johnson J."/>
            <person name="Dandona N."/>
            <person name="Viswanathan L.D."/>
            <person name="Tay A."/>
            <person name="Venter J.C."/>
            <person name="Strausberg R.L."/>
            <person name="Brenner S."/>
        </authorList>
    </citation>
    <scope>NUCLEOTIDE SEQUENCE [LARGE SCALE GENOMIC DNA]</scope>
</reference>
<dbReference type="AlphaFoldDB" id="A0A4W3KGA7"/>
<dbReference type="Ensembl" id="ENSCMIT00000046555.1">
    <property type="protein sequence ID" value="ENSCMIP00000045900.1"/>
    <property type="gene ID" value="ENSCMIG00000018914.1"/>
</dbReference>
<evidence type="ECO:0000313" key="4">
    <source>
        <dbReference type="Ensembl" id="ENSCMIP00000045900.1"/>
    </source>
</evidence>
<dbReference type="SMART" id="SM00320">
    <property type="entry name" value="WD40"/>
    <property type="match status" value="1"/>
</dbReference>
<reference evidence="4" key="4">
    <citation type="submission" date="2025-08" db="UniProtKB">
        <authorList>
            <consortium name="Ensembl"/>
        </authorList>
    </citation>
    <scope>IDENTIFICATION</scope>
</reference>
<keyword evidence="1" id="KW-0677">Repeat</keyword>
<sequence length="164" mass="18364">MNNFTEFFVQPMEWHGVTEHQDDIFCAAFLPPQTLATGSYDGDIVIWNSISEKASGRHLSNTKRAPMSKPDTIAESQHQAQPLSSTDSNARSIPLTDLSNEDIEWDCRTTRLFFLVARTSRASGKKGLPTWCPLAVMVSFASGIPWITNCWQSLLHNPMHCPLL</sequence>
<reference evidence="5" key="1">
    <citation type="journal article" date="2006" name="Science">
        <title>Ancient noncoding elements conserved in the human genome.</title>
        <authorList>
            <person name="Venkatesh B."/>
            <person name="Kirkness E.F."/>
            <person name="Loh Y.H."/>
            <person name="Halpern A.L."/>
            <person name="Lee A.P."/>
            <person name="Johnson J."/>
            <person name="Dandona N."/>
            <person name="Viswanathan L.D."/>
            <person name="Tay A."/>
            <person name="Venter J.C."/>
            <person name="Strausberg R.L."/>
            <person name="Brenner S."/>
        </authorList>
    </citation>
    <scope>NUCLEOTIDE SEQUENCE [LARGE SCALE GENOMIC DNA]</scope>
</reference>
<dbReference type="InterPro" id="IPR001680">
    <property type="entry name" value="WD40_rpt"/>
</dbReference>
<feature type="compositionally biased region" description="Polar residues" evidence="3">
    <location>
        <begin position="74"/>
        <end position="91"/>
    </location>
</feature>
<evidence type="ECO:0000313" key="5">
    <source>
        <dbReference type="Proteomes" id="UP000314986"/>
    </source>
</evidence>
<name>A0A4W3KGA7_CALMI</name>